<keyword evidence="4" id="KW-1185">Reference proteome</keyword>
<dbReference type="STRING" id="29571.SAMN05878437_1858"/>
<dbReference type="InParanoid" id="A0A1M7H284"/>
<protein>
    <submittedName>
        <fullName evidence="3">Uncharacterized protein</fullName>
    </submittedName>
</protein>
<evidence type="ECO:0000313" key="3">
    <source>
        <dbReference type="EMBL" id="SHM22631.1"/>
    </source>
</evidence>
<name>A0A1M7H284_9GAMM</name>
<dbReference type="EMBL" id="LT670847">
    <property type="protein sequence ID" value="SHM22631.1"/>
    <property type="molecule type" value="Genomic_DNA"/>
</dbReference>
<dbReference type="AlphaFoldDB" id="A0A1M7H284"/>
<keyword evidence="2" id="KW-1133">Transmembrane helix</keyword>
<keyword evidence="2" id="KW-0472">Membrane</keyword>
<sequence length="225" mass="25404">MWDLITQNKDILIVSTNFGTLIIWLVYAQLLYSGFRRQRSPKLIINRGSKKDINALCIISNMSAEAIFISYVFAEIETNQGTIELDVTDLEHISSEDNNSENDSDPNVHGDPIGKLSDNTRQGPLASGGYLHIGSFNSLICRIGKEEGLDMDGHIPRGSLEFISISILLVAIYGPEKMPVGAERRFRLNNKNSKYSLTPEDWDTKLLTSRRQRIKLNDRVNRFDS</sequence>
<feature type="region of interest" description="Disordered" evidence="1">
    <location>
        <begin position="94"/>
        <end position="119"/>
    </location>
</feature>
<gene>
    <name evidence="3" type="ORF">SAMN05878437_1858</name>
</gene>
<dbReference type="OrthoDB" id="6181469at2"/>
<proteinExistence type="predicted"/>
<evidence type="ECO:0000313" key="4">
    <source>
        <dbReference type="Proteomes" id="UP000190911"/>
    </source>
</evidence>
<evidence type="ECO:0000256" key="1">
    <source>
        <dbReference type="SAM" id="MobiDB-lite"/>
    </source>
</evidence>
<reference evidence="3 4" key="1">
    <citation type="submission" date="2016-11" db="EMBL/GenBank/DDBJ databases">
        <authorList>
            <person name="Jaros S."/>
            <person name="Januszkiewicz K."/>
            <person name="Wedrychowicz H."/>
        </authorList>
    </citation>
    <scope>NUCLEOTIDE SEQUENCE [LARGE SCALE GENOMIC DNA]</scope>
    <source>
        <strain evidence="3 4">ACAM 12</strain>
    </source>
</reference>
<keyword evidence="2" id="KW-0812">Transmembrane</keyword>
<organism evidence="3 4">
    <name type="scientific">Vreelandella subglaciescola</name>
    <dbReference type="NCBI Taxonomy" id="29571"/>
    <lineage>
        <taxon>Bacteria</taxon>
        <taxon>Pseudomonadati</taxon>
        <taxon>Pseudomonadota</taxon>
        <taxon>Gammaproteobacteria</taxon>
        <taxon>Oceanospirillales</taxon>
        <taxon>Halomonadaceae</taxon>
        <taxon>Vreelandella</taxon>
    </lineage>
</organism>
<accession>A0A1M7H284</accession>
<evidence type="ECO:0000256" key="2">
    <source>
        <dbReference type="SAM" id="Phobius"/>
    </source>
</evidence>
<dbReference type="Proteomes" id="UP000190911">
    <property type="component" value="Chromosome I"/>
</dbReference>
<feature type="transmembrane region" description="Helical" evidence="2">
    <location>
        <begin position="12"/>
        <end position="32"/>
    </location>
</feature>